<evidence type="ECO:0000313" key="1">
    <source>
        <dbReference type="EMBL" id="MBM0104593.1"/>
    </source>
</evidence>
<protein>
    <submittedName>
        <fullName evidence="1">Uncharacterized protein</fullName>
    </submittedName>
</protein>
<proteinExistence type="predicted"/>
<name>A0ABS1WUF4_9GAMM</name>
<evidence type="ECO:0000313" key="2">
    <source>
        <dbReference type="Proteomes" id="UP000661077"/>
    </source>
</evidence>
<dbReference type="Proteomes" id="UP000661077">
    <property type="component" value="Unassembled WGS sequence"/>
</dbReference>
<dbReference type="EMBL" id="JAEVLS010000002">
    <property type="protein sequence ID" value="MBM0104593.1"/>
    <property type="molecule type" value="Genomic_DNA"/>
</dbReference>
<comment type="caution">
    <text evidence="1">The sequence shown here is derived from an EMBL/GenBank/DDBJ whole genome shotgun (WGS) entry which is preliminary data.</text>
</comment>
<gene>
    <name evidence="1" type="ORF">JM946_07530</name>
</gene>
<accession>A0ABS1WUF4</accession>
<reference evidence="1 2" key="1">
    <citation type="journal article" date="2021" name="Int. J. Syst. Evol. Microbiol.">
        <title>Steroidobacter gossypii sp. nov., isolated from soil of cotton cropping field.</title>
        <authorList>
            <person name="Huang R."/>
            <person name="Yang S."/>
            <person name="Zhen C."/>
            <person name="Liu W."/>
        </authorList>
    </citation>
    <scope>NUCLEOTIDE SEQUENCE [LARGE SCALE GENOMIC DNA]</scope>
    <source>
        <strain evidence="1 2">S1-65</strain>
    </source>
</reference>
<keyword evidence="2" id="KW-1185">Reference proteome</keyword>
<sequence length="123" mass="13403">MTLQRYEGLSEAELDRIERLAEAATQGPWFSYVAGRDAADGSSWIELGACNELGSFRSMELIGGTVADQDFIASARQDVPRLLLEVRALRARLDSLRDAEISLRMRALRGAAEESAAPSSAMV</sequence>
<organism evidence="1 2">
    <name type="scientific">Steroidobacter gossypii</name>
    <dbReference type="NCBI Taxonomy" id="2805490"/>
    <lineage>
        <taxon>Bacteria</taxon>
        <taxon>Pseudomonadati</taxon>
        <taxon>Pseudomonadota</taxon>
        <taxon>Gammaproteobacteria</taxon>
        <taxon>Steroidobacterales</taxon>
        <taxon>Steroidobacteraceae</taxon>
        <taxon>Steroidobacter</taxon>
    </lineage>
</organism>